<evidence type="ECO:0000313" key="3">
    <source>
        <dbReference type="Proteomes" id="UP000600946"/>
    </source>
</evidence>
<feature type="compositionally biased region" description="Basic and acidic residues" evidence="1">
    <location>
        <begin position="280"/>
        <end position="300"/>
    </location>
</feature>
<feature type="region of interest" description="Disordered" evidence="1">
    <location>
        <begin position="272"/>
        <end position="306"/>
    </location>
</feature>
<dbReference type="GeneID" id="96291701"/>
<proteinExistence type="predicted"/>
<evidence type="ECO:0000313" key="2">
    <source>
        <dbReference type="EMBL" id="GGY40087.1"/>
    </source>
</evidence>
<reference evidence="3" key="1">
    <citation type="journal article" date="2019" name="Int. J. Syst. Evol. Microbiol.">
        <title>The Global Catalogue of Microorganisms (GCM) 10K type strain sequencing project: providing services to taxonomists for standard genome sequencing and annotation.</title>
        <authorList>
            <consortium name="The Broad Institute Genomics Platform"/>
            <consortium name="The Broad Institute Genome Sequencing Center for Infectious Disease"/>
            <person name="Wu L."/>
            <person name="Ma J."/>
        </authorList>
    </citation>
    <scope>NUCLEOTIDE SEQUENCE [LARGE SCALE GENOMIC DNA]</scope>
    <source>
        <strain evidence="3">JCM 4594</strain>
    </source>
</reference>
<evidence type="ECO:0000256" key="1">
    <source>
        <dbReference type="SAM" id="MobiDB-lite"/>
    </source>
</evidence>
<dbReference type="RefSeq" id="WP_190027687.1">
    <property type="nucleotide sequence ID" value="NZ_BMUU01000006.1"/>
</dbReference>
<accession>A0ABQ3ABX1</accession>
<comment type="caution">
    <text evidence="2">The sequence shown here is derived from an EMBL/GenBank/DDBJ whole genome shotgun (WGS) entry which is preliminary data.</text>
</comment>
<gene>
    <name evidence="2" type="ORF">GCM10010326_37560</name>
</gene>
<dbReference type="Proteomes" id="UP000600946">
    <property type="component" value="Unassembled WGS sequence"/>
</dbReference>
<dbReference type="Gene3D" id="2.30.320.10">
    <property type="entry name" value="YwqG-like"/>
    <property type="match status" value="1"/>
</dbReference>
<sequence length="337" mass="37455">MTRTTPARPVPVEAVFPELAIHRGRTTRLHPRPGQPTMRDSHVGGPMLWPEAEPWPVCHESHQSVTEGYAPGEIRAARVAGTWPRKRPWPGGGTDGAAGPVPFMGLAQFFRRDVPGLTPGPDGADLVQLFRCPFTHGSSLERRYHLRWRRSAETERASRFLAVPPEVPLLPWEHELPEPCVLHPEEVDTYPWAEDDTLPAAVIALIDAWDDVQESEHGRDAPSYQSDLSIPPGWRIGGFPSWASTGPLTVDCAACSHPLRLLLTADGSEMDADSHSWMPLEDRDPHPQGRSSIRDIRDIRGGPSVVQPTRLRFGRDRDLHVFTCPANPGHPPRWVLS</sequence>
<protein>
    <submittedName>
        <fullName evidence="2">Uncharacterized protein</fullName>
    </submittedName>
</protein>
<name>A0ABQ3ABX1_9ACTN</name>
<organism evidence="2 3">
    <name type="scientific">Streptomyces xanthochromogenes</name>
    <dbReference type="NCBI Taxonomy" id="67384"/>
    <lineage>
        <taxon>Bacteria</taxon>
        <taxon>Bacillati</taxon>
        <taxon>Actinomycetota</taxon>
        <taxon>Actinomycetes</taxon>
        <taxon>Kitasatosporales</taxon>
        <taxon>Streptomycetaceae</taxon>
        <taxon>Streptomyces</taxon>
    </lineage>
</organism>
<dbReference type="EMBL" id="BMUU01000006">
    <property type="protein sequence ID" value="GGY40087.1"/>
    <property type="molecule type" value="Genomic_DNA"/>
</dbReference>
<keyword evidence="3" id="KW-1185">Reference proteome</keyword>